<dbReference type="Gene3D" id="3.40.50.11220">
    <property type="match status" value="1"/>
</dbReference>
<feature type="domain" description="CobE/GbiG C-terminal" evidence="1">
    <location>
        <begin position="289"/>
        <end position="407"/>
    </location>
</feature>
<dbReference type="GO" id="GO:0009236">
    <property type="term" value="P:cobalamin biosynthetic process"/>
    <property type="evidence" value="ECO:0007669"/>
    <property type="project" value="InterPro"/>
</dbReference>
<reference evidence="3 4" key="2">
    <citation type="journal article" date="2011" name="J. Bacteriol.">
        <title>Complete genome sequence of the anaerobic, halophilic alkalithermophile Natranaerobius thermophilus JW/NM-WN-LF.</title>
        <authorList>
            <person name="Zhao B."/>
            <person name="Mesbah N.M."/>
            <person name="Dalin E."/>
            <person name="Goodwin L."/>
            <person name="Nolan M."/>
            <person name="Pitluck S."/>
            <person name="Chertkov O."/>
            <person name="Brettin T.S."/>
            <person name="Han J."/>
            <person name="Larimer F.W."/>
            <person name="Land M.L."/>
            <person name="Hauser L."/>
            <person name="Kyrpides N."/>
            <person name="Wiegel J."/>
        </authorList>
    </citation>
    <scope>NUCLEOTIDE SEQUENCE [LARGE SCALE GENOMIC DNA]</scope>
    <source>
        <strain evidence="4">ATCC BAA-1301 / DSM 18059 / JW/NM-WN-LF</strain>
    </source>
</reference>
<dbReference type="AlphaFoldDB" id="B2A0F8"/>
<dbReference type="SUPFAM" id="SSF159672">
    <property type="entry name" value="CbiG N-terminal domain-like"/>
    <property type="match status" value="1"/>
</dbReference>
<dbReference type="PANTHER" id="PTHR37477:SF1">
    <property type="entry name" value="COBALT-PRECORRIN-5A HYDROLASE"/>
    <property type="match status" value="1"/>
</dbReference>
<dbReference type="InterPro" id="IPR038029">
    <property type="entry name" value="GbiG_N_sf"/>
</dbReference>
<dbReference type="eggNOG" id="COG2073">
    <property type="taxonomic scope" value="Bacteria"/>
</dbReference>
<reference evidence="3 4" key="1">
    <citation type="submission" date="2008-04" db="EMBL/GenBank/DDBJ databases">
        <title>Complete sequence of chromosome of Natranaerobius thermophilus JW/NM-WN-LF.</title>
        <authorList>
            <consortium name="US DOE Joint Genome Institute"/>
            <person name="Copeland A."/>
            <person name="Lucas S."/>
            <person name="Lapidus A."/>
            <person name="Glavina del Rio T."/>
            <person name="Dalin E."/>
            <person name="Tice H."/>
            <person name="Bruce D."/>
            <person name="Goodwin L."/>
            <person name="Pitluck S."/>
            <person name="Chertkov O."/>
            <person name="Brettin T."/>
            <person name="Detter J.C."/>
            <person name="Han C."/>
            <person name="Kuske C.R."/>
            <person name="Schmutz J."/>
            <person name="Larimer F."/>
            <person name="Land M."/>
            <person name="Hauser L."/>
            <person name="Kyrpides N."/>
            <person name="Lykidis A."/>
            <person name="Mesbah N.M."/>
            <person name="Wiegel J."/>
        </authorList>
    </citation>
    <scope>NUCLEOTIDE SEQUENCE [LARGE SCALE GENOMIC DNA]</scope>
    <source>
        <strain evidence="4">ATCC BAA-1301 / DSM 18059 / JW/NM-WN-LF</strain>
    </source>
</reference>
<keyword evidence="4" id="KW-1185">Reference proteome</keyword>
<protein>
    <submittedName>
        <fullName evidence="3">Cobalamin (Vitamin B12) biosynthesis CbiG protein</fullName>
    </submittedName>
</protein>
<organism evidence="3 4">
    <name type="scientific">Natranaerobius thermophilus (strain ATCC BAA-1301 / DSM 18059 / JW/NM-WN-LF)</name>
    <dbReference type="NCBI Taxonomy" id="457570"/>
    <lineage>
        <taxon>Bacteria</taxon>
        <taxon>Bacillati</taxon>
        <taxon>Bacillota</taxon>
        <taxon>Clostridia</taxon>
        <taxon>Natranaerobiales</taxon>
        <taxon>Natranaerobiaceae</taxon>
        <taxon>Natranaerobius</taxon>
    </lineage>
</organism>
<dbReference type="Gene3D" id="3.30.420.180">
    <property type="entry name" value="CobE/GbiG C-terminal domain"/>
    <property type="match status" value="1"/>
</dbReference>
<dbReference type="HOGENOM" id="CLU_028397_0_0_9"/>
<sequence>MSWAFKRISIIAVSREGVNLGLKLFQHFTESTLFIPQNIYLDNYRHDGNLRESQDNDCPPGIYTTQGKLSQVARLALKSYQGIIIIGAAGIALRILAPYLESKLKDPGVVCLDPEGNFSVNFLSGHLGGGSELSREVAEVIGAQAVITNASYVKEKMTPDHLASLWNLTLNDDTDKSIIKDINQRIVNNQPINWFLEDKLYFNSQDSWDKSLDNPDNPLFDLGETANTILNKDIKLPRIKVISTATLSTLTTRSTDNIPSVIISDSCESQFNSGFFNKSQDLILRPKSICIGIGCKRGTEFESILEAISISLKKAGISFDSIRALASVDKKSCEVGLLQAARYLNINSYFYSTQVLKENMNSSRESEFVTKQMGVGGICEPAARTLAGTEELLMKKLTHKGVTVALARAKWPWWVLDPVVERAYQ</sequence>
<dbReference type="InterPro" id="IPR036518">
    <property type="entry name" value="CobE/GbiG_C_sf"/>
</dbReference>
<dbReference type="SUPFAM" id="SSF159664">
    <property type="entry name" value="CobE/GbiG C-terminal domain-like"/>
    <property type="match status" value="1"/>
</dbReference>
<dbReference type="Pfam" id="PF01890">
    <property type="entry name" value="CbiG_C"/>
    <property type="match status" value="1"/>
</dbReference>
<dbReference type="Pfam" id="PF11760">
    <property type="entry name" value="CbiG_N"/>
    <property type="match status" value="1"/>
</dbReference>
<accession>B2A0F8</accession>
<dbReference type="InterPro" id="IPR002750">
    <property type="entry name" value="CobE/GbiG_C"/>
</dbReference>
<gene>
    <name evidence="3" type="ordered locus">Nther_0934</name>
</gene>
<evidence type="ECO:0000313" key="4">
    <source>
        <dbReference type="Proteomes" id="UP000001683"/>
    </source>
</evidence>
<dbReference type="InterPro" id="IPR021744">
    <property type="entry name" value="CbiG_N"/>
</dbReference>
<dbReference type="Proteomes" id="UP000001683">
    <property type="component" value="Chromosome"/>
</dbReference>
<dbReference type="OrthoDB" id="9781023at2"/>
<evidence type="ECO:0000313" key="3">
    <source>
        <dbReference type="EMBL" id="ACB84519.1"/>
    </source>
</evidence>
<proteinExistence type="predicted"/>
<dbReference type="STRING" id="457570.Nther_0934"/>
<dbReference type="InterPro" id="IPR052553">
    <property type="entry name" value="CbiG_hydrolase"/>
</dbReference>
<dbReference type="PANTHER" id="PTHR37477">
    <property type="entry name" value="COBALT-PRECORRIN-5A HYDROLASE"/>
    <property type="match status" value="1"/>
</dbReference>
<dbReference type="RefSeq" id="WP_012447397.1">
    <property type="nucleotide sequence ID" value="NC_010718.1"/>
</dbReference>
<evidence type="ECO:0000259" key="2">
    <source>
        <dbReference type="Pfam" id="PF11760"/>
    </source>
</evidence>
<dbReference type="EMBL" id="CP001034">
    <property type="protein sequence ID" value="ACB84519.1"/>
    <property type="molecule type" value="Genomic_DNA"/>
</dbReference>
<evidence type="ECO:0000259" key="1">
    <source>
        <dbReference type="Pfam" id="PF01890"/>
    </source>
</evidence>
<name>B2A0F8_NATTJ</name>
<dbReference type="KEGG" id="nth:Nther_0934"/>
<feature type="domain" description="Cobalamin synthesis G N-terminal" evidence="2">
    <location>
        <begin position="74"/>
        <end position="151"/>
    </location>
</feature>
<dbReference type="InParanoid" id="B2A0F8"/>